<dbReference type="OrthoDB" id="6625677at2759"/>
<name>A0A5E4NIT0_9HEMI</name>
<dbReference type="EMBL" id="CABPRJ010001943">
    <property type="protein sequence ID" value="VVC42281.1"/>
    <property type="molecule type" value="Genomic_DNA"/>
</dbReference>
<gene>
    <name evidence="1" type="ORF">CINCED_3A020733</name>
</gene>
<proteinExistence type="predicted"/>
<sequence>MFRKPCISRESTKRRLIWAKHAWRKEDTMIKAVIKEDPIENRPQRRPRLRCEDCGKWKVKAVDSKSNRKKVAEDRERWKKICCTGWSLNL</sequence>
<dbReference type="Proteomes" id="UP000325440">
    <property type="component" value="Unassembled WGS sequence"/>
</dbReference>
<protein>
    <submittedName>
        <fullName evidence="1">Uncharacterized protein</fullName>
    </submittedName>
</protein>
<dbReference type="AlphaFoldDB" id="A0A5E4NIT0"/>
<reference evidence="1 2" key="1">
    <citation type="submission" date="2019-08" db="EMBL/GenBank/DDBJ databases">
        <authorList>
            <person name="Alioto T."/>
            <person name="Alioto T."/>
            <person name="Gomez Garrido J."/>
        </authorList>
    </citation>
    <scope>NUCLEOTIDE SEQUENCE [LARGE SCALE GENOMIC DNA]</scope>
</reference>
<organism evidence="1 2">
    <name type="scientific">Cinara cedri</name>
    <dbReference type="NCBI Taxonomy" id="506608"/>
    <lineage>
        <taxon>Eukaryota</taxon>
        <taxon>Metazoa</taxon>
        <taxon>Ecdysozoa</taxon>
        <taxon>Arthropoda</taxon>
        <taxon>Hexapoda</taxon>
        <taxon>Insecta</taxon>
        <taxon>Pterygota</taxon>
        <taxon>Neoptera</taxon>
        <taxon>Paraneoptera</taxon>
        <taxon>Hemiptera</taxon>
        <taxon>Sternorrhyncha</taxon>
        <taxon>Aphidomorpha</taxon>
        <taxon>Aphidoidea</taxon>
        <taxon>Aphididae</taxon>
        <taxon>Lachninae</taxon>
        <taxon>Cinara</taxon>
    </lineage>
</organism>
<accession>A0A5E4NIT0</accession>
<evidence type="ECO:0000313" key="1">
    <source>
        <dbReference type="EMBL" id="VVC42281.1"/>
    </source>
</evidence>
<evidence type="ECO:0000313" key="2">
    <source>
        <dbReference type="Proteomes" id="UP000325440"/>
    </source>
</evidence>
<keyword evidence="2" id="KW-1185">Reference proteome</keyword>